<dbReference type="Gene3D" id="3.30.460.10">
    <property type="entry name" value="Beta Polymerase, domain 2"/>
    <property type="match status" value="1"/>
</dbReference>
<reference evidence="8" key="1">
    <citation type="submission" date="2022-03" db="EMBL/GenBank/DDBJ databases">
        <authorList>
            <person name="Tunstrom K."/>
        </authorList>
    </citation>
    <scope>NUCLEOTIDE SEQUENCE</scope>
</reference>
<comment type="cofactor">
    <cofactor evidence="2">
        <name>Mg(2+)</name>
        <dbReference type="ChEBI" id="CHEBI:18420"/>
    </cofactor>
</comment>
<dbReference type="AlphaFoldDB" id="A0AAU9TTW0"/>
<gene>
    <name evidence="8" type="ORF">EEDITHA_LOCUS6553</name>
</gene>
<evidence type="ECO:0000256" key="1">
    <source>
        <dbReference type="ARBA" id="ARBA00001936"/>
    </source>
</evidence>
<sequence>MSVLFQTRKCLFKKPFNNTFCKYVFLRKNSDVPRKFVTFDEIVAQRRLEAQRSLVVQVNSESSFNELYGYCSKYASINDIHHYKNSGGENFMLIEFESEENLKEVLKSCCSHNKDHDLISVQSPFVWFRAAAGKKEKLVANGKNLAVKNGIEIIKEDVLYEELMNCETVSDQIQLLYDRTTLNDLGMRLRYMVARQLEVIFSSLYTNVRVQPFGSTVNGFGRMGCDLDLILTNTLTEEMTAAGRRLVFQEKRCEGGRGGARHMELAGALLELRVPGAARVVRVLNARVPIVKYAHDYTDLHCDLCYNNLSGAYMSELLWQLGELAPRARALAVLVRRWAARAGLTQPHPGRWVTNFPLTLLVLFFLQQSHAHLLPPLNLLVSCAGKEDTRIAEENLKCTFVRDLNKLPPESYGQNDDDLQTLLFKFFEFYSQFDFENKAISINEGRAIRKPNSLPLYIVNPLEQSLNVSRNVSHEECERLRLEVRNAAWHLESCPARSAEGWGALGLLERRAAPQLRRLLRLGTSHRLVSMRDLFREDDEPSVEGVRSKLRTLVKTDTEVETGVKEMKSEMVKEKRSDRMKFKNTQTANEVYRIRRGKIV</sequence>
<dbReference type="PANTHER" id="PTHR12271:SF133">
    <property type="entry name" value="POLY(A) RNA POLYMERASE, MITOCHONDRIAL"/>
    <property type="match status" value="1"/>
</dbReference>
<dbReference type="GO" id="GO:0046872">
    <property type="term" value="F:metal ion binding"/>
    <property type="evidence" value="ECO:0007669"/>
    <property type="project" value="UniProtKB-KW"/>
</dbReference>
<evidence type="ECO:0000256" key="4">
    <source>
        <dbReference type="ARBA" id="ARBA00022723"/>
    </source>
</evidence>
<dbReference type="EMBL" id="CAKOGL010000009">
    <property type="protein sequence ID" value="CAH2090616.1"/>
    <property type="molecule type" value="Genomic_DNA"/>
</dbReference>
<evidence type="ECO:0000313" key="9">
    <source>
        <dbReference type="Proteomes" id="UP001153954"/>
    </source>
</evidence>
<comment type="caution">
    <text evidence="8">The sequence shown here is derived from an EMBL/GenBank/DDBJ whole genome shotgun (WGS) entry which is preliminary data.</text>
</comment>
<dbReference type="SUPFAM" id="SSF81631">
    <property type="entry name" value="PAP/OAS1 substrate-binding domain"/>
    <property type="match status" value="1"/>
</dbReference>
<dbReference type="CDD" id="cd05402">
    <property type="entry name" value="NT_PAP_TUTase"/>
    <property type="match status" value="1"/>
</dbReference>
<comment type="cofactor">
    <cofactor evidence="1">
        <name>Mn(2+)</name>
        <dbReference type="ChEBI" id="CHEBI:29035"/>
    </cofactor>
</comment>
<accession>A0AAU9TTW0</accession>
<dbReference type="InterPro" id="IPR043519">
    <property type="entry name" value="NT_sf"/>
</dbReference>
<evidence type="ECO:0000256" key="5">
    <source>
        <dbReference type="ARBA" id="ARBA00022842"/>
    </source>
</evidence>
<feature type="domain" description="Poly(A) RNA polymerase mitochondrial-like central palm" evidence="7">
    <location>
        <begin position="170"/>
        <end position="318"/>
    </location>
</feature>
<evidence type="ECO:0008006" key="10">
    <source>
        <dbReference type="Google" id="ProtNLM"/>
    </source>
</evidence>
<dbReference type="GO" id="GO:1990817">
    <property type="term" value="F:poly(A) RNA polymerase activity"/>
    <property type="evidence" value="ECO:0007669"/>
    <property type="project" value="UniProtKB-ARBA"/>
</dbReference>
<dbReference type="Gene3D" id="1.10.1410.10">
    <property type="match status" value="1"/>
</dbReference>
<evidence type="ECO:0000259" key="6">
    <source>
        <dbReference type="Pfam" id="PF03828"/>
    </source>
</evidence>
<name>A0AAU9TTW0_EUPED</name>
<evidence type="ECO:0000313" key="8">
    <source>
        <dbReference type="EMBL" id="CAH2090616.1"/>
    </source>
</evidence>
<dbReference type="InterPro" id="IPR054708">
    <property type="entry name" value="MTPAP-like_central"/>
</dbReference>
<evidence type="ECO:0000259" key="7">
    <source>
        <dbReference type="Pfam" id="PF22600"/>
    </source>
</evidence>
<feature type="domain" description="PAP-associated" evidence="6">
    <location>
        <begin position="420"/>
        <end position="452"/>
    </location>
</feature>
<keyword evidence="4" id="KW-0479">Metal-binding</keyword>
<evidence type="ECO:0000256" key="2">
    <source>
        <dbReference type="ARBA" id="ARBA00001946"/>
    </source>
</evidence>
<dbReference type="InterPro" id="IPR002058">
    <property type="entry name" value="PAP_assoc"/>
</dbReference>
<protein>
    <recommendedName>
        <fullName evidence="10">Poly(A) RNA polymerase, mitochondrial</fullName>
    </recommendedName>
</protein>
<dbReference type="Pfam" id="PF03828">
    <property type="entry name" value="PAP_assoc"/>
    <property type="match status" value="1"/>
</dbReference>
<dbReference type="Pfam" id="PF22600">
    <property type="entry name" value="MTPAP-like_central"/>
    <property type="match status" value="1"/>
</dbReference>
<keyword evidence="9" id="KW-1185">Reference proteome</keyword>
<dbReference type="PANTHER" id="PTHR12271">
    <property type="entry name" value="POLY A POLYMERASE CID PAP -RELATED"/>
    <property type="match status" value="1"/>
</dbReference>
<dbReference type="SUPFAM" id="SSF81301">
    <property type="entry name" value="Nucleotidyltransferase"/>
    <property type="match status" value="1"/>
</dbReference>
<organism evidence="8 9">
    <name type="scientific">Euphydryas editha</name>
    <name type="common">Edith's checkerspot</name>
    <dbReference type="NCBI Taxonomy" id="104508"/>
    <lineage>
        <taxon>Eukaryota</taxon>
        <taxon>Metazoa</taxon>
        <taxon>Ecdysozoa</taxon>
        <taxon>Arthropoda</taxon>
        <taxon>Hexapoda</taxon>
        <taxon>Insecta</taxon>
        <taxon>Pterygota</taxon>
        <taxon>Neoptera</taxon>
        <taxon>Endopterygota</taxon>
        <taxon>Lepidoptera</taxon>
        <taxon>Glossata</taxon>
        <taxon>Ditrysia</taxon>
        <taxon>Papilionoidea</taxon>
        <taxon>Nymphalidae</taxon>
        <taxon>Nymphalinae</taxon>
        <taxon>Euphydryas</taxon>
    </lineage>
</organism>
<keyword evidence="5" id="KW-0460">Magnesium</keyword>
<evidence type="ECO:0000256" key="3">
    <source>
        <dbReference type="ARBA" id="ARBA00022679"/>
    </source>
</evidence>
<proteinExistence type="predicted"/>
<keyword evidence="3" id="KW-0808">Transferase</keyword>
<dbReference type="GO" id="GO:0031123">
    <property type="term" value="P:RNA 3'-end processing"/>
    <property type="evidence" value="ECO:0007669"/>
    <property type="project" value="TreeGrafter"/>
</dbReference>
<dbReference type="Proteomes" id="UP001153954">
    <property type="component" value="Unassembled WGS sequence"/>
</dbReference>